<dbReference type="RefSeq" id="WP_073614806.1">
    <property type="nucleotide sequence ID" value="NZ_FRFE01000017.1"/>
</dbReference>
<keyword evidence="4" id="KW-0808">Transferase</keyword>
<dbReference type="SMART" id="SM00387">
    <property type="entry name" value="HATPase_c"/>
    <property type="match status" value="1"/>
</dbReference>
<proteinExistence type="predicted"/>
<evidence type="ECO:0000259" key="10">
    <source>
        <dbReference type="PROSITE" id="PS50851"/>
    </source>
</evidence>
<feature type="domain" description="HPt" evidence="11">
    <location>
        <begin position="2"/>
        <end position="109"/>
    </location>
</feature>
<dbReference type="PRINTS" id="PR00344">
    <property type="entry name" value="BCTRLSENSOR"/>
</dbReference>
<dbReference type="Gene3D" id="3.30.565.10">
    <property type="entry name" value="Histidine kinase-like ATPase, C-terminal domain"/>
    <property type="match status" value="1"/>
</dbReference>
<dbReference type="InterPro" id="IPR002545">
    <property type="entry name" value="CheW-lke_dom"/>
</dbReference>
<dbReference type="PROSITE" id="PS50109">
    <property type="entry name" value="HIS_KIN"/>
    <property type="match status" value="1"/>
</dbReference>
<dbReference type="CDD" id="cd00088">
    <property type="entry name" value="HPT"/>
    <property type="match status" value="2"/>
</dbReference>
<feature type="domain" description="HPt" evidence="11">
    <location>
        <begin position="362"/>
        <end position="477"/>
    </location>
</feature>
<dbReference type="Gene3D" id="1.20.120.160">
    <property type="entry name" value="HPT domain"/>
    <property type="match status" value="3"/>
</dbReference>
<dbReference type="Gene3D" id="2.30.30.40">
    <property type="entry name" value="SH3 Domains"/>
    <property type="match status" value="1"/>
</dbReference>
<dbReference type="Pfam" id="PF01584">
    <property type="entry name" value="CheW"/>
    <property type="match status" value="1"/>
</dbReference>
<dbReference type="SMART" id="SM00448">
    <property type="entry name" value="REC"/>
    <property type="match status" value="1"/>
</dbReference>
<dbReference type="InterPro" id="IPR005467">
    <property type="entry name" value="His_kinase_dom"/>
</dbReference>
<dbReference type="InterPro" id="IPR051315">
    <property type="entry name" value="Bact_Chemotaxis_CheA"/>
</dbReference>
<dbReference type="SMART" id="SM01231">
    <property type="entry name" value="H-kinase_dim"/>
    <property type="match status" value="1"/>
</dbReference>
<feature type="modified residue" description="Phosphohistidine" evidence="6">
    <location>
        <position position="417"/>
    </location>
</feature>
<dbReference type="STRING" id="1121416.SAMN02745220_03346"/>
<dbReference type="InterPro" id="IPR004105">
    <property type="entry name" value="CheA-like_dim"/>
</dbReference>
<dbReference type="Pfam" id="PF01627">
    <property type="entry name" value="Hpt"/>
    <property type="match status" value="3"/>
</dbReference>
<evidence type="ECO:0000313" key="13">
    <source>
        <dbReference type="Proteomes" id="UP000184603"/>
    </source>
</evidence>
<dbReference type="GO" id="GO:0000155">
    <property type="term" value="F:phosphorelay sensor kinase activity"/>
    <property type="evidence" value="ECO:0007669"/>
    <property type="project" value="InterPro"/>
</dbReference>
<dbReference type="SUPFAM" id="SSF52172">
    <property type="entry name" value="CheY-like"/>
    <property type="match status" value="1"/>
</dbReference>
<dbReference type="Pfam" id="PF02518">
    <property type="entry name" value="HATPase_c"/>
    <property type="match status" value="1"/>
</dbReference>
<dbReference type="Gene3D" id="3.40.50.2300">
    <property type="match status" value="1"/>
</dbReference>
<feature type="modified residue" description="4-aspartylphosphate" evidence="7">
    <location>
        <position position="1297"/>
    </location>
</feature>
<evidence type="ECO:0000259" key="8">
    <source>
        <dbReference type="PROSITE" id="PS50109"/>
    </source>
</evidence>
<evidence type="ECO:0000256" key="4">
    <source>
        <dbReference type="ARBA" id="ARBA00022679"/>
    </source>
</evidence>
<dbReference type="EC" id="2.7.13.3" evidence="2"/>
<reference evidence="12 13" key="1">
    <citation type="submission" date="2016-12" db="EMBL/GenBank/DDBJ databases">
        <authorList>
            <person name="Song W.-J."/>
            <person name="Kurnit D.M."/>
        </authorList>
    </citation>
    <scope>NUCLEOTIDE SEQUENCE [LARGE SCALE GENOMIC DNA]</scope>
    <source>
        <strain evidence="12 13">DSM 18488</strain>
    </source>
</reference>
<dbReference type="InterPro" id="IPR036641">
    <property type="entry name" value="HPT_dom_sf"/>
</dbReference>
<keyword evidence="3 7" id="KW-0597">Phosphoprotein</keyword>
<dbReference type="OrthoDB" id="9803176at2"/>
<protein>
    <recommendedName>
        <fullName evidence="2">histidine kinase</fullName>
        <ecNumber evidence="2">2.7.13.3</ecNumber>
    </recommendedName>
</protein>
<evidence type="ECO:0000256" key="2">
    <source>
        <dbReference type="ARBA" id="ARBA00012438"/>
    </source>
</evidence>
<dbReference type="SMART" id="SM00260">
    <property type="entry name" value="CheW"/>
    <property type="match status" value="1"/>
</dbReference>
<dbReference type="GO" id="GO:0005737">
    <property type="term" value="C:cytoplasm"/>
    <property type="evidence" value="ECO:0007669"/>
    <property type="project" value="InterPro"/>
</dbReference>
<comment type="catalytic activity">
    <reaction evidence="1">
        <text>ATP + protein L-histidine = ADP + protein N-phospho-L-histidine.</text>
        <dbReference type="EC" id="2.7.13.3"/>
    </reaction>
</comment>
<dbReference type="InterPro" id="IPR036061">
    <property type="entry name" value="CheW-like_dom_sf"/>
</dbReference>
<dbReference type="Pfam" id="PF00072">
    <property type="entry name" value="Response_reg"/>
    <property type="match status" value="1"/>
</dbReference>
<feature type="domain" description="Histidine kinase" evidence="8">
    <location>
        <begin position="895"/>
        <end position="1090"/>
    </location>
</feature>
<dbReference type="InterPro" id="IPR008207">
    <property type="entry name" value="Sig_transdc_His_kin_Hpt_dom"/>
</dbReference>
<dbReference type="SMART" id="SM00073">
    <property type="entry name" value="HPT"/>
    <property type="match status" value="3"/>
</dbReference>
<name>A0A1M7YCB0_9BACT</name>
<evidence type="ECO:0000256" key="3">
    <source>
        <dbReference type="ARBA" id="ARBA00022553"/>
    </source>
</evidence>
<evidence type="ECO:0000256" key="5">
    <source>
        <dbReference type="ARBA" id="ARBA00022777"/>
    </source>
</evidence>
<evidence type="ECO:0000259" key="11">
    <source>
        <dbReference type="PROSITE" id="PS50894"/>
    </source>
</evidence>
<dbReference type="FunFam" id="3.30.565.10:FF:000016">
    <property type="entry name" value="Chemotaxis protein CheA, putative"/>
    <property type="match status" value="1"/>
</dbReference>
<dbReference type="InterPro" id="IPR011006">
    <property type="entry name" value="CheY-like_superfamily"/>
</dbReference>
<dbReference type="EMBL" id="FRFE01000017">
    <property type="protein sequence ID" value="SHO50274.1"/>
    <property type="molecule type" value="Genomic_DNA"/>
</dbReference>
<feature type="modified residue" description="Phosphohistidine" evidence="6">
    <location>
        <position position="49"/>
    </location>
</feature>
<dbReference type="InterPro" id="IPR001789">
    <property type="entry name" value="Sig_transdc_resp-reg_receiver"/>
</dbReference>
<dbReference type="PROSITE" id="PS50851">
    <property type="entry name" value="CHEW"/>
    <property type="match status" value="1"/>
</dbReference>
<dbReference type="SUPFAM" id="SSF47226">
    <property type="entry name" value="Histidine-containing phosphotransfer domain, HPT domain"/>
    <property type="match status" value="3"/>
</dbReference>
<dbReference type="InterPro" id="IPR004358">
    <property type="entry name" value="Sig_transdc_His_kin-like_C"/>
</dbReference>
<evidence type="ECO:0000259" key="9">
    <source>
        <dbReference type="PROSITE" id="PS50110"/>
    </source>
</evidence>
<organism evidence="12 13">
    <name type="scientific">Desulfopila aestuarii DSM 18488</name>
    <dbReference type="NCBI Taxonomy" id="1121416"/>
    <lineage>
        <taxon>Bacteria</taxon>
        <taxon>Pseudomonadati</taxon>
        <taxon>Thermodesulfobacteriota</taxon>
        <taxon>Desulfobulbia</taxon>
        <taxon>Desulfobulbales</taxon>
        <taxon>Desulfocapsaceae</taxon>
        <taxon>Desulfopila</taxon>
    </lineage>
</organism>
<evidence type="ECO:0000256" key="1">
    <source>
        <dbReference type="ARBA" id="ARBA00000085"/>
    </source>
</evidence>
<dbReference type="Pfam" id="PF02895">
    <property type="entry name" value="H-kinase_dim"/>
    <property type="match status" value="1"/>
</dbReference>
<feature type="domain" description="HPt" evidence="11">
    <location>
        <begin position="594"/>
        <end position="695"/>
    </location>
</feature>
<gene>
    <name evidence="12" type="ORF">SAMN02745220_03346</name>
</gene>
<dbReference type="SUPFAM" id="SSF50341">
    <property type="entry name" value="CheW-like"/>
    <property type="match status" value="1"/>
</dbReference>
<dbReference type="PANTHER" id="PTHR43395:SF8">
    <property type="entry name" value="HISTIDINE KINASE"/>
    <property type="match status" value="1"/>
</dbReference>
<dbReference type="GO" id="GO:0006935">
    <property type="term" value="P:chemotaxis"/>
    <property type="evidence" value="ECO:0007669"/>
    <property type="project" value="InterPro"/>
</dbReference>
<dbReference type="PANTHER" id="PTHR43395">
    <property type="entry name" value="SENSOR HISTIDINE KINASE CHEA"/>
    <property type="match status" value="1"/>
</dbReference>
<sequence length="1367" mass="151605">MSSLPRSELAGILFQEIESYLPEIENKIALLMNTSDNQEALSEVHRLFHNIKGAASQVSFAGLSNSAAICEAILASLLESESPATGEQLEFLGTVNAHIKQFCCLDDKSVTAEDNLLAATVSFFQRLHESSGQEDPIVLPSSLQALLSRSVDTENQFDSGQSSLSNELSSLHTECLTILRSVLPLLRELADCSAQSSATTLPVTVLRPIITALSTLAYCTHAAGLTSLEKLLRHFLDILYTFQHNPQATDTCTPVLVQEFISYLDLIFALPPDECEEVVPVVQKQLSKVITSLTDKQTEPDELVFSDLDTLDTDVNSAFTDDTLFQDDSIFGDLSFDDNEFTDEPFTNLVTDATTSDTDSFSDSEETELRELFLMECDEHLAALTRELGSFDLPESEAIQQNDEQRSSFNRMRISAHTLKGAAAMTGHSRISASAYGLERMLRWLEEESQDVTGQDLNVIHDCLVTIHAQSETLAMEGYESPDQDCSFVEEHLAKRQQQDNSDFHAEEIFHDNDISSLTDLQGEDDSASSLHEIDDQFEQIPDSVDSVSFSPLEEVHQEDIITDLTNAATRADNGLTAHDGELNEEELELQEIFQTECTEHLLVINTELNSLISEVQSTRTIETALRDRLAHMRRAIHTLKGAAAMTGFDHLAGCAHALEDLLDWLHDDARDLSPADITIIAEAIDDIETFVRAPQEVTITDTRALARLIEQHLQQRTVTPATVPTDESVLQADTHFEKAPDAPSEDQVALPAEAGNIRVKLHDLEELVNIEGELVVSRGSVEKLLDRFSSTLDELNTIKDTLRRKSQELEVGFEAQSLYGFGPGSPLLAETDDEGTSSPMSEFDPIELDRYSQLNLIIRSLNEISVDVNAIHGEMMALNSSLQGQVAKQQLSMKLMQEKLLRIRMTPLSSISSALFRTVRQTAKQLGKEVQLQVVGKDVLMDRFIWSKTIDPLMHILRNCIDHGIEERSTRQSLNKPATGQITLDATQRGRTVILKISDDGRGVDVARLRQKLIVENVISADSQLSDQDLLSYLFRPSVSTKDDISEISGRGVGLDVVARNIQELRGTVKVINNPGQGVTFELTIPITLSVNRAIVVEVNTHLFAVPIQDIVEVHKFKNDEVIAGETPQVMWHNKPIFIEQLAPYLNLPATTLPEGNSDLLTLVIDTGDNHVAIQIDRIDEQREVVVKDLGSHLRYVKGITGITLTGEGAIIPILNLAELSSGRRPTVAQADSSATISSTAELGPLKVLIVDDSISVRYSLTRLIKSHSWLPHQAVDGIDALEKMESFTPDVIILDIEMPRMNGYEFMATLRNNKELSHISVIMLTSRASEKHRRKAEELGVNHYLTKPFQEDDFIGLLTDFENQR</sequence>
<keyword evidence="13" id="KW-1185">Reference proteome</keyword>
<dbReference type="InterPro" id="IPR036890">
    <property type="entry name" value="HATPase_C_sf"/>
</dbReference>
<feature type="modified residue" description="Phosphohistidine" evidence="6">
    <location>
        <position position="638"/>
    </location>
</feature>
<keyword evidence="5 12" id="KW-0418">Kinase</keyword>
<dbReference type="PROSITE" id="PS50110">
    <property type="entry name" value="RESPONSE_REGULATORY"/>
    <property type="match status" value="1"/>
</dbReference>
<feature type="domain" description="CheW-like" evidence="10">
    <location>
        <begin position="1092"/>
        <end position="1227"/>
    </location>
</feature>
<dbReference type="PROSITE" id="PS50894">
    <property type="entry name" value="HPT"/>
    <property type="match status" value="3"/>
</dbReference>
<dbReference type="SUPFAM" id="SSF55874">
    <property type="entry name" value="ATPase domain of HSP90 chaperone/DNA topoisomerase II/histidine kinase"/>
    <property type="match status" value="1"/>
</dbReference>
<accession>A0A1M7YCB0</accession>
<evidence type="ECO:0000256" key="6">
    <source>
        <dbReference type="PROSITE-ProRule" id="PRU00110"/>
    </source>
</evidence>
<dbReference type="InterPro" id="IPR003594">
    <property type="entry name" value="HATPase_dom"/>
</dbReference>
<evidence type="ECO:0000313" key="12">
    <source>
        <dbReference type="EMBL" id="SHO50274.1"/>
    </source>
</evidence>
<evidence type="ECO:0000256" key="7">
    <source>
        <dbReference type="PROSITE-ProRule" id="PRU00169"/>
    </source>
</evidence>
<feature type="domain" description="Response regulatory" evidence="9">
    <location>
        <begin position="1248"/>
        <end position="1364"/>
    </location>
</feature>
<dbReference type="Proteomes" id="UP000184603">
    <property type="component" value="Unassembled WGS sequence"/>
</dbReference>